<organism evidence="1 2">
    <name type="scientific">Eumeta variegata</name>
    <name type="common">Bagworm moth</name>
    <name type="synonym">Eumeta japonica</name>
    <dbReference type="NCBI Taxonomy" id="151549"/>
    <lineage>
        <taxon>Eukaryota</taxon>
        <taxon>Metazoa</taxon>
        <taxon>Ecdysozoa</taxon>
        <taxon>Arthropoda</taxon>
        <taxon>Hexapoda</taxon>
        <taxon>Insecta</taxon>
        <taxon>Pterygota</taxon>
        <taxon>Neoptera</taxon>
        <taxon>Endopterygota</taxon>
        <taxon>Lepidoptera</taxon>
        <taxon>Glossata</taxon>
        <taxon>Ditrysia</taxon>
        <taxon>Tineoidea</taxon>
        <taxon>Psychidae</taxon>
        <taxon>Oiketicinae</taxon>
        <taxon>Eumeta</taxon>
    </lineage>
</organism>
<dbReference type="AlphaFoldDB" id="A0A4C1SCX2"/>
<gene>
    <name evidence="1" type="ORF">EVAR_59654_1</name>
</gene>
<evidence type="ECO:0000313" key="1">
    <source>
        <dbReference type="EMBL" id="GBP00033.1"/>
    </source>
</evidence>
<dbReference type="Proteomes" id="UP000299102">
    <property type="component" value="Unassembled WGS sequence"/>
</dbReference>
<evidence type="ECO:0000313" key="2">
    <source>
        <dbReference type="Proteomes" id="UP000299102"/>
    </source>
</evidence>
<reference evidence="1 2" key="1">
    <citation type="journal article" date="2019" name="Commun. Biol.">
        <title>The bagworm genome reveals a unique fibroin gene that provides high tensile strength.</title>
        <authorList>
            <person name="Kono N."/>
            <person name="Nakamura H."/>
            <person name="Ohtoshi R."/>
            <person name="Tomita M."/>
            <person name="Numata K."/>
            <person name="Arakawa K."/>
        </authorList>
    </citation>
    <scope>NUCLEOTIDE SEQUENCE [LARGE SCALE GENOMIC DNA]</scope>
</reference>
<accession>A0A4C1SCX2</accession>
<proteinExistence type="predicted"/>
<dbReference type="EMBL" id="BGZK01003330">
    <property type="protein sequence ID" value="GBP00033.1"/>
    <property type="molecule type" value="Genomic_DNA"/>
</dbReference>
<name>A0A4C1SCX2_EUMVA</name>
<sequence length="73" mass="7635">MNAAAILLERVSSQDTTLGSRLLFTHAVAVPKAVPRTRRRRYPGAGAALGSDPGPACCCDSASARSCSFELDL</sequence>
<protein>
    <submittedName>
        <fullName evidence="1">Uncharacterized protein</fullName>
    </submittedName>
</protein>
<comment type="caution">
    <text evidence="1">The sequence shown here is derived from an EMBL/GenBank/DDBJ whole genome shotgun (WGS) entry which is preliminary data.</text>
</comment>
<keyword evidence="2" id="KW-1185">Reference proteome</keyword>